<sequence length="202" mass="23175">MSEEQAFWICDCLPPGYYAPMHGTLLDQRVFASLVQRCLAIIYNHFITVDVQLSVASLPWFLSLFINRMPTIFAFRIVDCFFCKGPKALFQVGFGISYNLSLCVLIHDSAILKINGEKLLQIQDDGGFLNLMQDYFASLGDSAHPNSSDPRARAITRFQELLLVPFREFSVITDDLILFERKRSRHEIIHSMYLHGQVYSKQ</sequence>
<dbReference type="AlphaFoldDB" id="A0A9P5P539"/>
<organism evidence="2 3">
    <name type="scientific">Rhodocollybia butyracea</name>
    <dbReference type="NCBI Taxonomy" id="206335"/>
    <lineage>
        <taxon>Eukaryota</taxon>
        <taxon>Fungi</taxon>
        <taxon>Dikarya</taxon>
        <taxon>Basidiomycota</taxon>
        <taxon>Agaricomycotina</taxon>
        <taxon>Agaricomycetes</taxon>
        <taxon>Agaricomycetidae</taxon>
        <taxon>Agaricales</taxon>
        <taxon>Marasmiineae</taxon>
        <taxon>Omphalotaceae</taxon>
        <taxon>Rhodocollybia</taxon>
    </lineage>
</organism>
<protein>
    <recommendedName>
        <fullName evidence="1">Rab-GAP TBC domain-containing protein</fullName>
    </recommendedName>
</protein>
<dbReference type="EMBL" id="JADNRY010000333">
    <property type="protein sequence ID" value="KAF9059009.1"/>
    <property type="molecule type" value="Genomic_DNA"/>
</dbReference>
<evidence type="ECO:0000313" key="3">
    <source>
        <dbReference type="Proteomes" id="UP000772434"/>
    </source>
</evidence>
<accession>A0A9P5P539</accession>
<dbReference type="Proteomes" id="UP000772434">
    <property type="component" value="Unassembled WGS sequence"/>
</dbReference>
<name>A0A9P5P539_9AGAR</name>
<dbReference type="GO" id="GO:0005096">
    <property type="term" value="F:GTPase activator activity"/>
    <property type="evidence" value="ECO:0007669"/>
    <property type="project" value="TreeGrafter"/>
</dbReference>
<evidence type="ECO:0000313" key="2">
    <source>
        <dbReference type="EMBL" id="KAF9059009.1"/>
    </source>
</evidence>
<feature type="domain" description="Rab-GAP TBC" evidence="1">
    <location>
        <begin position="1"/>
        <end position="85"/>
    </location>
</feature>
<dbReference type="InterPro" id="IPR000195">
    <property type="entry name" value="Rab-GAP-TBC_dom"/>
</dbReference>
<dbReference type="InterPro" id="IPR050302">
    <property type="entry name" value="Rab_GAP_TBC_domain"/>
</dbReference>
<dbReference type="PANTHER" id="PTHR47219:SF20">
    <property type="entry name" value="TBC1 DOMAIN FAMILY MEMBER 2B"/>
    <property type="match status" value="1"/>
</dbReference>
<dbReference type="SUPFAM" id="SSF47923">
    <property type="entry name" value="Ypt/Rab-GAP domain of gyp1p"/>
    <property type="match status" value="1"/>
</dbReference>
<evidence type="ECO:0000259" key="1">
    <source>
        <dbReference type="PROSITE" id="PS50086"/>
    </source>
</evidence>
<proteinExistence type="predicted"/>
<keyword evidence="3" id="KW-1185">Reference proteome</keyword>
<gene>
    <name evidence="2" type="ORF">BDP27DRAFT_1342345</name>
</gene>
<dbReference type="PANTHER" id="PTHR47219">
    <property type="entry name" value="RAB GTPASE-ACTIVATING PROTEIN 1-LIKE"/>
    <property type="match status" value="1"/>
</dbReference>
<dbReference type="OrthoDB" id="17687at2759"/>
<dbReference type="Gene3D" id="1.10.472.80">
    <property type="entry name" value="Ypt/Rab-GAP domain of gyp1p, domain 3"/>
    <property type="match status" value="1"/>
</dbReference>
<dbReference type="InterPro" id="IPR035969">
    <property type="entry name" value="Rab-GAP_TBC_sf"/>
</dbReference>
<dbReference type="Pfam" id="PF00566">
    <property type="entry name" value="RabGAP-TBC"/>
    <property type="match status" value="1"/>
</dbReference>
<dbReference type="GO" id="GO:0031267">
    <property type="term" value="F:small GTPase binding"/>
    <property type="evidence" value="ECO:0007669"/>
    <property type="project" value="TreeGrafter"/>
</dbReference>
<dbReference type="PROSITE" id="PS50086">
    <property type="entry name" value="TBC_RABGAP"/>
    <property type="match status" value="1"/>
</dbReference>
<reference evidence="2" key="1">
    <citation type="submission" date="2020-11" db="EMBL/GenBank/DDBJ databases">
        <authorList>
            <consortium name="DOE Joint Genome Institute"/>
            <person name="Ahrendt S."/>
            <person name="Riley R."/>
            <person name="Andreopoulos W."/>
            <person name="Labutti K."/>
            <person name="Pangilinan J."/>
            <person name="Ruiz-Duenas F.J."/>
            <person name="Barrasa J.M."/>
            <person name="Sanchez-Garcia M."/>
            <person name="Camarero S."/>
            <person name="Miyauchi S."/>
            <person name="Serrano A."/>
            <person name="Linde D."/>
            <person name="Babiker R."/>
            <person name="Drula E."/>
            <person name="Ayuso-Fernandez I."/>
            <person name="Pacheco R."/>
            <person name="Padilla G."/>
            <person name="Ferreira P."/>
            <person name="Barriuso J."/>
            <person name="Kellner H."/>
            <person name="Castanera R."/>
            <person name="Alfaro M."/>
            <person name="Ramirez L."/>
            <person name="Pisabarro A.G."/>
            <person name="Kuo A."/>
            <person name="Tritt A."/>
            <person name="Lipzen A."/>
            <person name="He G."/>
            <person name="Yan M."/>
            <person name="Ng V."/>
            <person name="Cullen D."/>
            <person name="Martin F."/>
            <person name="Rosso M.-N."/>
            <person name="Henrissat B."/>
            <person name="Hibbett D."/>
            <person name="Martinez A.T."/>
            <person name="Grigoriev I.V."/>
        </authorList>
    </citation>
    <scope>NUCLEOTIDE SEQUENCE</scope>
    <source>
        <strain evidence="2">AH 40177</strain>
    </source>
</reference>
<comment type="caution">
    <text evidence="2">The sequence shown here is derived from an EMBL/GenBank/DDBJ whole genome shotgun (WGS) entry which is preliminary data.</text>
</comment>